<keyword evidence="2 4" id="KW-0863">Zinc-finger</keyword>
<dbReference type="PANTHER" id="PTHR33680:SF1">
    <property type="entry name" value="OS05G0489500 PROTEIN"/>
    <property type="match status" value="1"/>
</dbReference>
<evidence type="ECO:0000313" key="8">
    <source>
        <dbReference type="EMBL" id="OCL03269.1"/>
    </source>
</evidence>
<name>A0A8E2JN28_9PEZI</name>
<dbReference type="AlphaFoldDB" id="A0A8E2JN28"/>
<evidence type="ECO:0000259" key="7">
    <source>
        <dbReference type="PROSITE" id="PS51999"/>
    </source>
</evidence>
<evidence type="ECO:0000313" key="9">
    <source>
        <dbReference type="Proteomes" id="UP000250140"/>
    </source>
</evidence>
<feature type="domain" description="GRF-type" evidence="7">
    <location>
        <begin position="33"/>
        <end position="79"/>
    </location>
</feature>
<feature type="coiled-coil region" evidence="5">
    <location>
        <begin position="329"/>
        <end position="356"/>
    </location>
</feature>
<protein>
    <recommendedName>
        <fullName evidence="7">GRF-type domain-containing protein</fullName>
    </recommendedName>
</protein>
<dbReference type="Pfam" id="PF06839">
    <property type="entry name" value="Zn_ribbon_GRF"/>
    <property type="match status" value="1"/>
</dbReference>
<dbReference type="PANTHER" id="PTHR33680">
    <property type="entry name" value="OS07G0190500 PROTEIN"/>
    <property type="match status" value="1"/>
</dbReference>
<evidence type="ECO:0000256" key="2">
    <source>
        <dbReference type="ARBA" id="ARBA00022771"/>
    </source>
</evidence>
<feature type="region of interest" description="Disordered" evidence="6">
    <location>
        <begin position="1"/>
        <end position="27"/>
    </location>
</feature>
<feature type="compositionally biased region" description="Low complexity" evidence="6">
    <location>
        <begin position="193"/>
        <end position="215"/>
    </location>
</feature>
<feature type="compositionally biased region" description="Basic and acidic residues" evidence="6">
    <location>
        <begin position="156"/>
        <end position="176"/>
    </location>
</feature>
<accession>A0A8E2JN28</accession>
<keyword evidence="3" id="KW-0862">Zinc</keyword>
<sequence>MSGYRGRGRGRGGYGSPSTRPQSGLFMDGEWLCDCQPRQRASHFQTKAETENKGRWFYTCRKRKSDPGSCGFFLWEDIAKGREAGAASSSSRSEPRRNPDTTPSRPPRQMRTASPPPPYRSPNYDRATTPRRKRDRSSAEDDEEFGWPVTASEESLLAREADGAAAHRESPRKAARTDSYTTPHRRRLPWLENNTPNGLPTPNTSHTTHNPFTPNASTSLRNPRMTPSSGRRQDEERILNGYTLPTLDLPTLDSTPTPNRFREAEVDDTDDASLATDIFDALREENVTLDENAEKALKGVIAKHSLRIQGIIKGRDISRLAIRAKDAKITELHHRAATLEAELETEKALVEHLRWEAATGHRSRV</sequence>
<dbReference type="InterPro" id="IPR010666">
    <property type="entry name" value="Znf_GRF"/>
</dbReference>
<dbReference type="GO" id="GO:0008270">
    <property type="term" value="F:zinc ion binding"/>
    <property type="evidence" value="ECO:0007669"/>
    <property type="project" value="UniProtKB-KW"/>
</dbReference>
<feature type="compositionally biased region" description="Polar residues" evidence="6">
    <location>
        <begin position="216"/>
        <end position="230"/>
    </location>
</feature>
<proteinExistence type="predicted"/>
<dbReference type="EMBL" id="KV750773">
    <property type="protein sequence ID" value="OCL03269.1"/>
    <property type="molecule type" value="Genomic_DNA"/>
</dbReference>
<evidence type="ECO:0000256" key="4">
    <source>
        <dbReference type="PROSITE-ProRule" id="PRU01343"/>
    </source>
</evidence>
<keyword evidence="1" id="KW-0479">Metal-binding</keyword>
<evidence type="ECO:0000256" key="6">
    <source>
        <dbReference type="SAM" id="MobiDB-lite"/>
    </source>
</evidence>
<reference evidence="8 9" key="1">
    <citation type="journal article" date="2016" name="Nat. Commun.">
        <title>Ectomycorrhizal ecology is imprinted in the genome of the dominant symbiotic fungus Cenococcum geophilum.</title>
        <authorList>
            <consortium name="DOE Joint Genome Institute"/>
            <person name="Peter M."/>
            <person name="Kohler A."/>
            <person name="Ohm R.A."/>
            <person name="Kuo A."/>
            <person name="Krutzmann J."/>
            <person name="Morin E."/>
            <person name="Arend M."/>
            <person name="Barry K.W."/>
            <person name="Binder M."/>
            <person name="Choi C."/>
            <person name="Clum A."/>
            <person name="Copeland A."/>
            <person name="Grisel N."/>
            <person name="Haridas S."/>
            <person name="Kipfer T."/>
            <person name="LaButti K."/>
            <person name="Lindquist E."/>
            <person name="Lipzen A."/>
            <person name="Maire R."/>
            <person name="Meier B."/>
            <person name="Mihaltcheva S."/>
            <person name="Molinier V."/>
            <person name="Murat C."/>
            <person name="Poggeler S."/>
            <person name="Quandt C.A."/>
            <person name="Sperisen C."/>
            <person name="Tritt A."/>
            <person name="Tisserant E."/>
            <person name="Crous P.W."/>
            <person name="Henrissat B."/>
            <person name="Nehls U."/>
            <person name="Egli S."/>
            <person name="Spatafora J.W."/>
            <person name="Grigoriev I.V."/>
            <person name="Martin F.M."/>
        </authorList>
    </citation>
    <scope>NUCLEOTIDE SEQUENCE [LARGE SCALE GENOMIC DNA]</scope>
    <source>
        <strain evidence="8 9">CBS 207.34</strain>
    </source>
</reference>
<keyword evidence="9" id="KW-1185">Reference proteome</keyword>
<feature type="compositionally biased region" description="Basic residues" evidence="6">
    <location>
        <begin position="1"/>
        <end position="10"/>
    </location>
</feature>
<feature type="region of interest" description="Disordered" evidence="6">
    <location>
        <begin position="82"/>
        <end position="235"/>
    </location>
</feature>
<dbReference type="OrthoDB" id="430051at2759"/>
<evidence type="ECO:0000256" key="5">
    <source>
        <dbReference type="SAM" id="Coils"/>
    </source>
</evidence>
<evidence type="ECO:0000256" key="1">
    <source>
        <dbReference type="ARBA" id="ARBA00022723"/>
    </source>
</evidence>
<organism evidence="8 9">
    <name type="scientific">Glonium stellatum</name>
    <dbReference type="NCBI Taxonomy" id="574774"/>
    <lineage>
        <taxon>Eukaryota</taxon>
        <taxon>Fungi</taxon>
        <taxon>Dikarya</taxon>
        <taxon>Ascomycota</taxon>
        <taxon>Pezizomycotina</taxon>
        <taxon>Dothideomycetes</taxon>
        <taxon>Pleosporomycetidae</taxon>
        <taxon>Gloniales</taxon>
        <taxon>Gloniaceae</taxon>
        <taxon>Glonium</taxon>
    </lineage>
</organism>
<dbReference type="Proteomes" id="UP000250140">
    <property type="component" value="Unassembled WGS sequence"/>
</dbReference>
<dbReference type="PROSITE" id="PS51999">
    <property type="entry name" value="ZF_GRF"/>
    <property type="match status" value="1"/>
</dbReference>
<gene>
    <name evidence="8" type="ORF">AOQ84DRAFT_347969</name>
</gene>
<evidence type="ECO:0000256" key="3">
    <source>
        <dbReference type="ARBA" id="ARBA00022833"/>
    </source>
</evidence>
<keyword evidence="5" id="KW-0175">Coiled coil</keyword>